<dbReference type="EMBL" id="CP060096">
    <property type="protein sequence ID" value="QSZ28345.1"/>
    <property type="molecule type" value="Genomic_DNA"/>
</dbReference>
<dbReference type="InterPro" id="IPR050153">
    <property type="entry name" value="Metal_Ion_Import_ABC"/>
</dbReference>
<evidence type="ECO:0000256" key="1">
    <source>
        <dbReference type="ARBA" id="ARBA00022448"/>
    </source>
</evidence>
<keyword evidence="3 5" id="KW-0067">ATP-binding</keyword>
<dbReference type="GO" id="GO:0016887">
    <property type="term" value="F:ATP hydrolysis activity"/>
    <property type="evidence" value="ECO:0007669"/>
    <property type="project" value="InterPro"/>
</dbReference>
<feature type="domain" description="ABC transporter" evidence="4">
    <location>
        <begin position="6"/>
        <end position="254"/>
    </location>
</feature>
<reference evidence="5" key="1">
    <citation type="submission" date="2020-08" db="EMBL/GenBank/DDBJ databases">
        <title>Genomic insights into the carbon and energy metabolism of the first obligate autotrophic acetogenic bacterium Aceticella autotrophica gen. nov., sp. nov.</title>
        <authorList>
            <person name="Toshchakov S.V."/>
            <person name="Elcheninov A.G."/>
            <person name="Kublanov I.V."/>
            <person name="Frolov E.N."/>
            <person name="Lebedinsky A.V."/>
        </authorList>
    </citation>
    <scope>NUCLEOTIDE SEQUENCE</scope>
    <source>
        <strain evidence="5">3443-3Ac</strain>
    </source>
</reference>
<dbReference type="Pfam" id="PF00005">
    <property type="entry name" value="ABC_tran"/>
    <property type="match status" value="1"/>
</dbReference>
<dbReference type="KEGG" id="aaut:ACETAC_04510"/>
<evidence type="ECO:0000259" key="4">
    <source>
        <dbReference type="PROSITE" id="PS50893"/>
    </source>
</evidence>
<dbReference type="Proteomes" id="UP000671913">
    <property type="component" value="Chromosome"/>
</dbReference>
<dbReference type="FunFam" id="3.40.50.300:FF:000134">
    <property type="entry name" value="Iron-enterobactin ABC transporter ATP-binding protein"/>
    <property type="match status" value="1"/>
</dbReference>
<dbReference type="SUPFAM" id="SSF52540">
    <property type="entry name" value="P-loop containing nucleoside triphosphate hydrolases"/>
    <property type="match status" value="1"/>
</dbReference>
<gene>
    <name evidence="5" type="ORF">ACETAC_04510</name>
</gene>
<keyword evidence="6" id="KW-1185">Reference proteome</keyword>
<dbReference type="AlphaFoldDB" id="A0A975GBI1"/>
<dbReference type="InterPro" id="IPR027417">
    <property type="entry name" value="P-loop_NTPase"/>
</dbReference>
<evidence type="ECO:0000313" key="6">
    <source>
        <dbReference type="Proteomes" id="UP000671913"/>
    </source>
</evidence>
<sequence length="262" mass="29157">MAEPIVSLKDVVVSYREDIALRGVSLNINEGEMMGIAGPNGSGKTTILTVVNGLGRLEYGEANVLGYQMKAGRRGRSFRLNSRIAQMRKMIGYVPQGALIDPRVPVNVREAVMIGRYGLIGLFRYPAKTDWEKVDRLLEMVDMSHLSDRPFGHLSGGEQERVAIARALAQEPRILLLDEPTTGLDWRSRVEILNIIEQVHKERKLTTLLVTHDPQDTFNICDRVVLLKNGLIAALGPPKEVLSEGNLKAVYGDRQSETSRRS</sequence>
<dbReference type="SMART" id="SM00382">
    <property type="entry name" value="AAA"/>
    <property type="match status" value="1"/>
</dbReference>
<dbReference type="CDD" id="cd03235">
    <property type="entry name" value="ABC_Metallic_Cations"/>
    <property type="match status" value="1"/>
</dbReference>
<accession>A0A975GBI1</accession>
<keyword evidence="1" id="KW-0813">Transport</keyword>
<dbReference type="GO" id="GO:0005524">
    <property type="term" value="F:ATP binding"/>
    <property type="evidence" value="ECO:0007669"/>
    <property type="project" value="UniProtKB-KW"/>
</dbReference>
<organism evidence="5 6">
    <name type="scientific">Aceticella autotrophica</name>
    <dbReference type="NCBI Taxonomy" id="2755338"/>
    <lineage>
        <taxon>Bacteria</taxon>
        <taxon>Bacillati</taxon>
        <taxon>Bacillota</taxon>
        <taxon>Clostridia</taxon>
        <taxon>Thermoanaerobacterales</taxon>
        <taxon>Thermoanaerobacteraceae</taxon>
        <taxon>Aceticella</taxon>
    </lineage>
</organism>
<proteinExistence type="predicted"/>
<evidence type="ECO:0000313" key="5">
    <source>
        <dbReference type="EMBL" id="QSZ28345.1"/>
    </source>
</evidence>
<protein>
    <submittedName>
        <fullName evidence="5">Metal ABC transporter ATP-binding protein</fullName>
    </submittedName>
</protein>
<dbReference type="Gene3D" id="3.40.50.300">
    <property type="entry name" value="P-loop containing nucleotide triphosphate hydrolases"/>
    <property type="match status" value="1"/>
</dbReference>
<evidence type="ECO:0000256" key="3">
    <source>
        <dbReference type="ARBA" id="ARBA00022840"/>
    </source>
</evidence>
<dbReference type="PROSITE" id="PS50893">
    <property type="entry name" value="ABC_TRANSPORTER_2"/>
    <property type="match status" value="1"/>
</dbReference>
<keyword evidence="2" id="KW-0547">Nucleotide-binding</keyword>
<dbReference type="InterPro" id="IPR003593">
    <property type="entry name" value="AAA+_ATPase"/>
</dbReference>
<dbReference type="PANTHER" id="PTHR42734">
    <property type="entry name" value="METAL TRANSPORT SYSTEM ATP-BINDING PROTEIN TM_0124-RELATED"/>
    <property type="match status" value="1"/>
</dbReference>
<dbReference type="InterPro" id="IPR003439">
    <property type="entry name" value="ABC_transporter-like_ATP-bd"/>
</dbReference>
<evidence type="ECO:0000256" key="2">
    <source>
        <dbReference type="ARBA" id="ARBA00022741"/>
    </source>
</evidence>
<name>A0A975GBI1_9THEO</name>